<dbReference type="SMART" id="SM00414">
    <property type="entry name" value="H2A"/>
    <property type="match status" value="1"/>
</dbReference>
<name>A0ABN8Z4P8_RANTA</name>
<dbReference type="SUPFAM" id="SSF47113">
    <property type="entry name" value="Histone-fold"/>
    <property type="match status" value="1"/>
</dbReference>
<comment type="subcellular location">
    <subcellularLocation>
        <location evidence="1">Chromosome</location>
    </subcellularLocation>
    <subcellularLocation>
        <location evidence="6">Nucleus</location>
    </subcellularLocation>
</comment>
<comment type="subunit">
    <text evidence="6">The nucleosome is a histone octamer containing two molecules each of H2A, H2B, H3 and H4 assembled in one H3-H4 heterotetramer and two H2A-H2B heterodimers. The octamer wraps approximately 147 bp of DNA.</text>
</comment>
<dbReference type="PANTHER" id="PTHR23430">
    <property type="entry name" value="HISTONE H2A"/>
    <property type="match status" value="1"/>
</dbReference>
<protein>
    <recommendedName>
        <fullName evidence="6">Histone H2A</fullName>
    </recommendedName>
</protein>
<keyword evidence="5 6" id="KW-0544">Nucleosome core</keyword>
<evidence type="ECO:0000256" key="4">
    <source>
        <dbReference type="ARBA" id="ARBA00023125"/>
    </source>
</evidence>
<comment type="similarity">
    <text evidence="6">Belongs to the histone H2A family.</text>
</comment>
<dbReference type="Proteomes" id="UP001176941">
    <property type="component" value="Chromosome 28"/>
</dbReference>
<sequence length="106" mass="11636">MPSALGQVRQYTWQQCWTKTAEILELAGNASRDKKKIRIIPRHLQLAIRNAELNKLMGGVTVAQGGVMPNIQAVLLPKTTEEPPSQSTELGIVVQNASEQSKCLVN</sequence>
<dbReference type="EMBL" id="OX459964">
    <property type="protein sequence ID" value="CAI9168805.1"/>
    <property type="molecule type" value="Genomic_DNA"/>
</dbReference>
<evidence type="ECO:0000256" key="1">
    <source>
        <dbReference type="ARBA" id="ARBA00004286"/>
    </source>
</evidence>
<dbReference type="Pfam" id="PF16211">
    <property type="entry name" value="Histone_H2A_C"/>
    <property type="match status" value="1"/>
</dbReference>
<feature type="domain" description="Histone H2A C-terminal" evidence="7">
    <location>
        <begin position="52"/>
        <end position="82"/>
    </location>
</feature>
<evidence type="ECO:0000256" key="6">
    <source>
        <dbReference type="RuleBase" id="RU003767"/>
    </source>
</evidence>
<proteinExistence type="inferred from homology"/>
<evidence type="ECO:0000313" key="9">
    <source>
        <dbReference type="Proteomes" id="UP001176941"/>
    </source>
</evidence>
<evidence type="ECO:0000313" key="8">
    <source>
        <dbReference type="EMBL" id="CAI9168805.1"/>
    </source>
</evidence>
<dbReference type="PRINTS" id="PR00620">
    <property type="entry name" value="HISTONEH2A"/>
</dbReference>
<dbReference type="InterPro" id="IPR032454">
    <property type="entry name" value="Histone_H2A_C"/>
</dbReference>
<evidence type="ECO:0000259" key="7">
    <source>
        <dbReference type="Pfam" id="PF16211"/>
    </source>
</evidence>
<keyword evidence="2 6" id="KW-0158">Chromosome</keyword>
<dbReference type="InterPro" id="IPR009072">
    <property type="entry name" value="Histone-fold"/>
</dbReference>
<dbReference type="Gene3D" id="1.10.20.10">
    <property type="entry name" value="Histone, subunit A"/>
    <property type="match status" value="1"/>
</dbReference>
<evidence type="ECO:0000256" key="3">
    <source>
        <dbReference type="ARBA" id="ARBA00022843"/>
    </source>
</evidence>
<accession>A0ABN8Z4P8</accession>
<evidence type="ECO:0000256" key="5">
    <source>
        <dbReference type="ARBA" id="ARBA00023269"/>
    </source>
</evidence>
<reference evidence="8" key="1">
    <citation type="submission" date="2023-04" db="EMBL/GenBank/DDBJ databases">
        <authorList>
            <consortium name="ELIXIR-Norway"/>
        </authorList>
    </citation>
    <scope>NUCLEOTIDE SEQUENCE [LARGE SCALE GENOMIC DNA]</scope>
</reference>
<keyword evidence="6" id="KW-0539">Nucleus</keyword>
<keyword evidence="4 6" id="KW-0238">DNA-binding</keyword>
<organism evidence="8 9">
    <name type="scientific">Rangifer tarandus platyrhynchus</name>
    <name type="common">Svalbard reindeer</name>
    <dbReference type="NCBI Taxonomy" id="3082113"/>
    <lineage>
        <taxon>Eukaryota</taxon>
        <taxon>Metazoa</taxon>
        <taxon>Chordata</taxon>
        <taxon>Craniata</taxon>
        <taxon>Vertebrata</taxon>
        <taxon>Euteleostomi</taxon>
        <taxon>Mammalia</taxon>
        <taxon>Eutheria</taxon>
        <taxon>Laurasiatheria</taxon>
        <taxon>Artiodactyla</taxon>
        <taxon>Ruminantia</taxon>
        <taxon>Pecora</taxon>
        <taxon>Cervidae</taxon>
        <taxon>Odocoileinae</taxon>
        <taxon>Rangifer</taxon>
    </lineage>
</organism>
<dbReference type="InterPro" id="IPR002119">
    <property type="entry name" value="Histone_H2A"/>
</dbReference>
<gene>
    <name evidence="8" type="ORF">MRATA1EN1_LOCUS17767</name>
</gene>
<keyword evidence="9" id="KW-1185">Reference proteome</keyword>
<keyword evidence="3" id="KW-0832">Ubl conjugation</keyword>
<evidence type="ECO:0000256" key="2">
    <source>
        <dbReference type="ARBA" id="ARBA00022454"/>
    </source>
</evidence>